<dbReference type="PANTHER" id="PTHR43827">
    <property type="entry name" value="2,5-DIKETO-D-GLUCONIC ACID REDUCTASE"/>
    <property type="match status" value="1"/>
</dbReference>
<dbReference type="Proteomes" id="UP000016943">
    <property type="component" value="Chromosome"/>
</dbReference>
<evidence type="ECO:0000256" key="1">
    <source>
        <dbReference type="ARBA" id="ARBA00007905"/>
    </source>
</evidence>
<dbReference type="PATRIC" id="fig|1348662.3.peg.471"/>
<dbReference type="Gene3D" id="3.20.20.100">
    <property type="entry name" value="NADP-dependent oxidoreductase domain"/>
    <property type="match status" value="1"/>
</dbReference>
<dbReference type="InterPro" id="IPR036812">
    <property type="entry name" value="NAD(P)_OxRdtase_dom_sf"/>
</dbReference>
<evidence type="ECO:0000256" key="6">
    <source>
        <dbReference type="PIRSR" id="PIRSR000097-3"/>
    </source>
</evidence>
<organism evidence="9 10">
    <name type="scientific">Corynebacterium argentoratense DSM 44202</name>
    <dbReference type="NCBI Taxonomy" id="1348662"/>
    <lineage>
        <taxon>Bacteria</taxon>
        <taxon>Bacillati</taxon>
        <taxon>Actinomycetota</taxon>
        <taxon>Actinomycetes</taxon>
        <taxon>Mycobacteriales</taxon>
        <taxon>Corynebacteriaceae</taxon>
        <taxon>Corynebacterium</taxon>
    </lineage>
</organism>
<dbReference type="FunFam" id="3.20.20.100:FF:000002">
    <property type="entry name" value="2,5-diketo-D-gluconic acid reductase A"/>
    <property type="match status" value="1"/>
</dbReference>
<proteinExistence type="inferred from homology"/>
<evidence type="ECO:0000313" key="9">
    <source>
        <dbReference type="EMBL" id="AGU14637.1"/>
    </source>
</evidence>
<evidence type="ECO:0000256" key="2">
    <source>
        <dbReference type="ARBA" id="ARBA00022857"/>
    </source>
</evidence>
<evidence type="ECO:0000259" key="8">
    <source>
        <dbReference type="Pfam" id="PF00248"/>
    </source>
</evidence>
<dbReference type="Pfam" id="PF00248">
    <property type="entry name" value="Aldo_ket_red"/>
    <property type="match status" value="1"/>
</dbReference>
<accession>U3GYI7</accession>
<dbReference type="InterPro" id="IPR023210">
    <property type="entry name" value="NADP_OxRdtase_dom"/>
</dbReference>
<dbReference type="HOGENOM" id="CLU_023205_0_1_11"/>
<dbReference type="PRINTS" id="PR00069">
    <property type="entry name" value="ALDKETRDTASE"/>
</dbReference>
<protein>
    <recommendedName>
        <fullName evidence="8">NADP-dependent oxidoreductase domain-containing protein</fullName>
    </recommendedName>
</protein>
<keyword evidence="10" id="KW-1185">Reference proteome</keyword>
<dbReference type="PROSITE" id="PS00063">
    <property type="entry name" value="ALDOKETO_REDUCTASE_3"/>
    <property type="match status" value="1"/>
</dbReference>
<gene>
    <name evidence="9" type="ORF">CARG_02375</name>
</gene>
<dbReference type="GeneID" id="78249329"/>
<dbReference type="InterPro" id="IPR018170">
    <property type="entry name" value="Aldo/ket_reductase_CS"/>
</dbReference>
<feature type="region of interest" description="Disordered" evidence="7">
    <location>
        <begin position="258"/>
        <end position="281"/>
    </location>
</feature>
<keyword evidence="2" id="KW-0521">NADP</keyword>
<name>U3GYI7_9CORY</name>
<comment type="similarity">
    <text evidence="1">Belongs to the aldo/keto reductase family.</text>
</comment>
<dbReference type="eggNOG" id="COG0656">
    <property type="taxonomic scope" value="Bacteria"/>
</dbReference>
<evidence type="ECO:0000256" key="3">
    <source>
        <dbReference type="ARBA" id="ARBA00023002"/>
    </source>
</evidence>
<dbReference type="PROSITE" id="PS00062">
    <property type="entry name" value="ALDOKETO_REDUCTASE_2"/>
    <property type="match status" value="1"/>
</dbReference>
<dbReference type="PANTHER" id="PTHR43827:SF3">
    <property type="entry name" value="NADP-DEPENDENT OXIDOREDUCTASE DOMAIN-CONTAINING PROTEIN"/>
    <property type="match status" value="1"/>
</dbReference>
<dbReference type="RefSeq" id="WP_020975779.1">
    <property type="nucleotide sequence ID" value="NC_022198.1"/>
</dbReference>
<keyword evidence="3" id="KW-0560">Oxidoreductase</keyword>
<evidence type="ECO:0000313" key="10">
    <source>
        <dbReference type="Proteomes" id="UP000016943"/>
    </source>
</evidence>
<feature type="binding site" evidence="5">
    <location>
        <position position="109"/>
    </location>
    <ligand>
        <name>substrate</name>
    </ligand>
</feature>
<sequence>MATSLTLNDGSPIPQLGLGVYKMSNDEAYSAIRHAIEVGYRHIDTAALYDNEVGVGKAVNDAVAAGDVSREELFVTTKLWNDQHHQAEVAFQQSLERLNLDYIDLYLVHWPVPAQGLANQAFSSMAKLQGMGTVQSLGVCNFYEEALESLIAECGITPAVNQVELHPGFSQKPLREFNEGLGILTEAWSPLGRGANIEDPTIVSLAEELGRTPAQVIIRWHLQLGNIVIPKSVTPARIEENFDVFSFELTPAQMDSISAMDPEDPEAGRMSNNPRLWPEVS</sequence>
<dbReference type="PIRSF" id="PIRSF000097">
    <property type="entry name" value="AKR"/>
    <property type="match status" value="1"/>
</dbReference>
<dbReference type="PROSITE" id="PS00798">
    <property type="entry name" value="ALDOKETO_REDUCTASE_1"/>
    <property type="match status" value="1"/>
</dbReference>
<evidence type="ECO:0000256" key="5">
    <source>
        <dbReference type="PIRSR" id="PIRSR000097-2"/>
    </source>
</evidence>
<dbReference type="EMBL" id="CP006365">
    <property type="protein sequence ID" value="AGU14637.1"/>
    <property type="molecule type" value="Genomic_DNA"/>
</dbReference>
<reference evidence="9 10" key="1">
    <citation type="journal article" date="2013" name="Genome Announc.">
        <title>Whole-Genome Sequence of the Clinical Strain Corynebacterium argentoratense DSM 44202, Isolated from a Human Throat Specimen.</title>
        <authorList>
            <person name="Bomholt C."/>
            <person name="Glaub A."/>
            <person name="Gravermann K."/>
            <person name="Albersmeier A."/>
            <person name="Brinkrolf K."/>
            <person name="Ruckert C."/>
            <person name="Tauch A."/>
        </authorList>
    </citation>
    <scope>NUCLEOTIDE SEQUENCE [LARGE SCALE GENOMIC DNA]</scope>
    <source>
        <strain evidence="9">DSM 44202</strain>
    </source>
</reference>
<evidence type="ECO:0000256" key="7">
    <source>
        <dbReference type="SAM" id="MobiDB-lite"/>
    </source>
</evidence>
<dbReference type="STRING" id="1348662.CARG_02375"/>
<feature type="active site" description="Proton donor" evidence="4">
    <location>
        <position position="49"/>
    </location>
</feature>
<dbReference type="InterPro" id="IPR020471">
    <property type="entry name" value="AKR"/>
</dbReference>
<dbReference type="SUPFAM" id="SSF51430">
    <property type="entry name" value="NAD(P)-linked oxidoreductase"/>
    <property type="match status" value="1"/>
</dbReference>
<feature type="site" description="Lowers pKa of active site Tyr" evidence="6">
    <location>
        <position position="78"/>
    </location>
</feature>
<dbReference type="GO" id="GO:0016616">
    <property type="term" value="F:oxidoreductase activity, acting on the CH-OH group of donors, NAD or NADP as acceptor"/>
    <property type="evidence" value="ECO:0007669"/>
    <property type="project" value="UniProtKB-ARBA"/>
</dbReference>
<feature type="domain" description="NADP-dependent oxidoreductase" evidence="8">
    <location>
        <begin position="20"/>
        <end position="260"/>
    </location>
</feature>
<evidence type="ECO:0000256" key="4">
    <source>
        <dbReference type="PIRSR" id="PIRSR000097-1"/>
    </source>
</evidence>
<dbReference type="AlphaFoldDB" id="U3GYI7"/>
<dbReference type="KEGG" id="caz:CARG_02375"/>
<dbReference type="OrthoDB" id="9804790at2"/>